<evidence type="ECO:0000313" key="2">
    <source>
        <dbReference type="Proteomes" id="UP001465976"/>
    </source>
</evidence>
<dbReference type="EMBL" id="JBAHYK010001609">
    <property type="protein sequence ID" value="KAL0567347.1"/>
    <property type="molecule type" value="Genomic_DNA"/>
</dbReference>
<comment type="caution">
    <text evidence="1">The sequence shown here is derived from an EMBL/GenBank/DDBJ whole genome shotgun (WGS) entry which is preliminary data.</text>
</comment>
<proteinExistence type="predicted"/>
<evidence type="ECO:0000313" key="1">
    <source>
        <dbReference type="EMBL" id="KAL0567347.1"/>
    </source>
</evidence>
<dbReference type="Proteomes" id="UP001465976">
    <property type="component" value="Unassembled WGS sequence"/>
</dbReference>
<organism evidence="1 2">
    <name type="scientific">Marasmius crinis-equi</name>
    <dbReference type="NCBI Taxonomy" id="585013"/>
    <lineage>
        <taxon>Eukaryota</taxon>
        <taxon>Fungi</taxon>
        <taxon>Dikarya</taxon>
        <taxon>Basidiomycota</taxon>
        <taxon>Agaricomycotina</taxon>
        <taxon>Agaricomycetes</taxon>
        <taxon>Agaricomycetidae</taxon>
        <taxon>Agaricales</taxon>
        <taxon>Marasmiineae</taxon>
        <taxon>Marasmiaceae</taxon>
        <taxon>Marasmius</taxon>
    </lineage>
</organism>
<gene>
    <name evidence="1" type="ORF">V5O48_014647</name>
</gene>
<name>A0ABR3EX28_9AGAR</name>
<accession>A0ABR3EX28</accession>
<sequence length="194" mass="21885">MGNYMLFSQSHSHIESDPISYITERLSEQTAPNASMFHPAAELCLPAYDQHAPPEHPYTRAPSSYSPVVQLYSRSTQLDTKLTRFLRFGDCSPLCSFGCPAFESSCHLFVACPRFQQFRTSFEKQNVDDTEKLMRNNPVLSASERDRILSLPQQLFRQQNPAQICASTINAWPVGLYGTLTITGPPRFDNDGRS</sequence>
<protein>
    <submittedName>
        <fullName evidence="1">Uncharacterized protein</fullName>
    </submittedName>
</protein>
<reference evidence="1 2" key="1">
    <citation type="submission" date="2024-02" db="EMBL/GenBank/DDBJ databases">
        <title>A draft genome for the cacao thread blight pathogen Marasmius crinis-equi.</title>
        <authorList>
            <person name="Cohen S.P."/>
            <person name="Baruah I.K."/>
            <person name="Amoako-Attah I."/>
            <person name="Bukari Y."/>
            <person name="Meinhardt L.W."/>
            <person name="Bailey B.A."/>
        </authorList>
    </citation>
    <scope>NUCLEOTIDE SEQUENCE [LARGE SCALE GENOMIC DNA]</scope>
    <source>
        <strain evidence="1 2">GH-76</strain>
    </source>
</reference>
<keyword evidence="2" id="KW-1185">Reference proteome</keyword>